<dbReference type="InterPro" id="IPR007484">
    <property type="entry name" value="Peptidase_M28"/>
</dbReference>
<dbReference type="InterPro" id="IPR013856">
    <property type="entry name" value="Peptidase_M4_domain"/>
</dbReference>
<evidence type="ECO:0000256" key="4">
    <source>
        <dbReference type="ARBA" id="ARBA00022723"/>
    </source>
</evidence>
<keyword evidence="4" id="KW-0479">Metal-binding</keyword>
<dbReference type="Gene3D" id="3.10.170.10">
    <property type="match status" value="1"/>
</dbReference>
<keyword evidence="6" id="KW-0378">Hydrolase</keyword>
<feature type="region of interest" description="Disordered" evidence="10">
    <location>
        <begin position="926"/>
        <end position="946"/>
    </location>
</feature>
<dbReference type="Pfam" id="PF01447">
    <property type="entry name" value="Peptidase_M4"/>
    <property type="match status" value="1"/>
</dbReference>
<evidence type="ECO:0000313" key="14">
    <source>
        <dbReference type="Proteomes" id="UP001499978"/>
    </source>
</evidence>
<proteinExistence type="inferred from homology"/>
<evidence type="ECO:0000256" key="7">
    <source>
        <dbReference type="ARBA" id="ARBA00022833"/>
    </source>
</evidence>
<evidence type="ECO:0000256" key="10">
    <source>
        <dbReference type="SAM" id="MobiDB-lite"/>
    </source>
</evidence>
<evidence type="ECO:0000256" key="2">
    <source>
        <dbReference type="ARBA" id="ARBA00009388"/>
    </source>
</evidence>
<dbReference type="EMBL" id="BAAARY010000006">
    <property type="protein sequence ID" value="GAA2521212.1"/>
    <property type="molecule type" value="Genomic_DNA"/>
</dbReference>
<dbReference type="InterPro" id="IPR002884">
    <property type="entry name" value="P_dom"/>
</dbReference>
<comment type="cofactor">
    <cofactor evidence="1">
        <name>Zn(2+)</name>
        <dbReference type="ChEBI" id="CHEBI:29105"/>
    </cofactor>
</comment>
<comment type="similarity">
    <text evidence="2">Belongs to the peptidase M4 family.</text>
</comment>
<evidence type="ECO:0000256" key="1">
    <source>
        <dbReference type="ARBA" id="ARBA00001947"/>
    </source>
</evidence>
<dbReference type="InterPro" id="IPR050728">
    <property type="entry name" value="Zinc_Metalloprotease_M4"/>
</dbReference>
<comment type="caution">
    <text evidence="13">The sequence shown here is derived from an EMBL/GenBank/DDBJ whole genome shotgun (WGS) entry which is preliminary data.</text>
</comment>
<dbReference type="Pfam" id="PF01483">
    <property type="entry name" value="P_proprotein"/>
    <property type="match status" value="1"/>
</dbReference>
<dbReference type="SUPFAM" id="SSF49785">
    <property type="entry name" value="Galactose-binding domain-like"/>
    <property type="match status" value="1"/>
</dbReference>
<evidence type="ECO:0000256" key="5">
    <source>
        <dbReference type="ARBA" id="ARBA00022729"/>
    </source>
</evidence>
<gene>
    <name evidence="13" type="ORF">GCM10010201_18810</name>
</gene>
<evidence type="ECO:0000313" key="13">
    <source>
        <dbReference type="EMBL" id="GAA2521212.1"/>
    </source>
</evidence>
<evidence type="ECO:0000256" key="11">
    <source>
        <dbReference type="SAM" id="SignalP"/>
    </source>
</evidence>
<dbReference type="RefSeq" id="WP_344171310.1">
    <property type="nucleotide sequence ID" value="NZ_BAAARY010000006.1"/>
</dbReference>
<keyword evidence="8" id="KW-0482">Metalloprotease</keyword>
<name>A0ABP6ARG5_9ACTN</name>
<keyword evidence="3" id="KW-0645">Protease</keyword>
<keyword evidence="9" id="KW-0865">Zymogen</keyword>
<dbReference type="Gene3D" id="2.60.120.260">
    <property type="entry name" value="Galactose-binding domain-like"/>
    <property type="match status" value="1"/>
</dbReference>
<dbReference type="Pfam" id="PF03413">
    <property type="entry name" value="PepSY"/>
    <property type="match status" value="1"/>
</dbReference>
<feature type="chain" id="PRO_5045555284" evidence="11">
    <location>
        <begin position="29"/>
        <end position="1059"/>
    </location>
</feature>
<dbReference type="Proteomes" id="UP001499978">
    <property type="component" value="Unassembled WGS sequence"/>
</dbReference>
<dbReference type="SUPFAM" id="SSF53187">
    <property type="entry name" value="Zn-dependent exopeptidases"/>
    <property type="match status" value="1"/>
</dbReference>
<feature type="compositionally biased region" description="Pro residues" evidence="10">
    <location>
        <begin position="930"/>
        <end position="941"/>
    </location>
</feature>
<evidence type="ECO:0000256" key="3">
    <source>
        <dbReference type="ARBA" id="ARBA00022670"/>
    </source>
</evidence>
<sequence>MRRKAAWAAGAAIAVTGAVALTAPTVFAATGNAPTPNPQGLAPALMAANAADRLISAKPELFLKSEQDVMEQRSVVRGDDIQYVAYEKTHMGLPVVGGDSVVVTNSRGDVLDTRIAQTRALDVATVKARISAVAAIRTARGELRTVEGAGKPRLVVVADGAGKLAYEVVVDGVLANGDAARLHVHVDADTGKVLKDRSWNEIVHGTGNGGYYKNVTFGTTGSGGSFRMVDPQRPGAQCGGQDGQAFTNTSDNWGNGSGTDMKSACVDAMYAATKQWDMLKNWLGRDGVTGTGKVFPMRVGLQQVNAFYNGSFTNFGHSQDNKRQLTNIDVVAHEQGHGIFQNTPGGSGGGNEAGGLNESTGDIFGALTEFYANDPNDKPDYEVGEIANLVGKGPIRVMYEPSKVGDPNCMWTGSAPEVHAGAGPQNHWFYLLAEGTDPTNGQPKSPTCNNSKVTGIGIEKAGKIFMGTLNRKTSGWTHAKARAASVKTAAELFPNGRECSVVKAAWDGVKVPAAAGETACPAAGPDAGAELSLTLAPASAELKPGKSIDVKVSAAGSVTEEVTLSVSGLPANATATFNPTTVKGNQSSTMTLVTTDNTPTGAHPVTVTGKSRSGEKTVQFSLTVGAAGPGQTPGPTPTTPAPGPVTVPKIDTAKVKAHLQKFQQIADQNGGNRRSGRAGYTASVNYVVEKMKAAGYDVTTQACPSPDCTGGSNVIAEWKGGDANQVIMFGAHLDGVAAGPGINDNGSGSATILEVALALAEKNPAMAKRVRFGWWADEEQGLNGSRYYIKQLGANKSKIKGYLNFDMVASVNGGYFINNINTELGKSFKEYYDKAGIPTEENTEGRNRSDDASFTNAGISASGVAAGASATLTAAQAQKWGKKANAPRDPCYHAACDTIKNIDDTILGHSANAQVTALYKLAVSATSAPEPGPSNPHPNPQPGGRTFETVTASKIYDHLTTYSRISVNGVEGNANATVSVKIKAAHACAQDLRIELWSPEGRSYNLQSSRSTAGDCASFGSRTFEARGVTSRANGSWELRIRDDYRNDEGTLTGWTITL</sequence>
<feature type="signal peptide" evidence="11">
    <location>
        <begin position="1"/>
        <end position="28"/>
    </location>
</feature>
<dbReference type="InterPro" id="IPR023612">
    <property type="entry name" value="Peptidase_M4"/>
</dbReference>
<keyword evidence="7" id="KW-0862">Zinc</keyword>
<dbReference type="PANTHER" id="PTHR33794:SF1">
    <property type="entry name" value="BACILLOLYSIN"/>
    <property type="match status" value="1"/>
</dbReference>
<dbReference type="Gene3D" id="1.10.390.10">
    <property type="entry name" value="Neutral Protease Domain 2"/>
    <property type="match status" value="1"/>
</dbReference>
<organism evidence="13 14">
    <name type="scientific">Pilimelia columellifera subsp. columellifera</name>
    <dbReference type="NCBI Taxonomy" id="706583"/>
    <lineage>
        <taxon>Bacteria</taxon>
        <taxon>Bacillati</taxon>
        <taxon>Actinomycetota</taxon>
        <taxon>Actinomycetes</taxon>
        <taxon>Micromonosporales</taxon>
        <taxon>Micromonosporaceae</taxon>
        <taxon>Pilimelia</taxon>
    </lineage>
</organism>
<protein>
    <submittedName>
        <fullName evidence="13">M20/M25/M40 family metallo-hydrolase</fullName>
    </submittedName>
</protein>
<dbReference type="InterPro" id="IPR008979">
    <property type="entry name" value="Galactose-bd-like_sf"/>
</dbReference>
<feature type="domain" description="P/Homo B" evidence="12">
    <location>
        <begin position="938"/>
        <end position="1059"/>
    </location>
</feature>
<feature type="compositionally biased region" description="Polar residues" evidence="10">
    <location>
        <begin position="591"/>
        <end position="600"/>
    </location>
</feature>
<evidence type="ECO:0000256" key="8">
    <source>
        <dbReference type="ARBA" id="ARBA00023049"/>
    </source>
</evidence>
<dbReference type="PANTHER" id="PTHR33794">
    <property type="entry name" value="BACILLOLYSIN"/>
    <property type="match status" value="1"/>
</dbReference>
<dbReference type="InterPro" id="IPR027268">
    <property type="entry name" value="Peptidase_M4/M1_CTD_sf"/>
</dbReference>
<accession>A0ABP6ARG5</accession>
<dbReference type="Pfam" id="PF04389">
    <property type="entry name" value="Peptidase_M28"/>
    <property type="match status" value="1"/>
</dbReference>
<dbReference type="PROSITE" id="PS51829">
    <property type="entry name" value="P_HOMO_B"/>
    <property type="match status" value="1"/>
</dbReference>
<dbReference type="InterPro" id="IPR001570">
    <property type="entry name" value="Peptidase_M4_C_domain"/>
</dbReference>
<dbReference type="Gene3D" id="3.40.630.10">
    <property type="entry name" value="Zn peptidases"/>
    <property type="match status" value="1"/>
</dbReference>
<dbReference type="PRINTS" id="PR00730">
    <property type="entry name" value="THERMOLYSIN"/>
</dbReference>
<feature type="region of interest" description="Disordered" evidence="10">
    <location>
        <begin position="591"/>
        <end position="614"/>
    </location>
</feature>
<evidence type="ECO:0000256" key="6">
    <source>
        <dbReference type="ARBA" id="ARBA00022801"/>
    </source>
</evidence>
<keyword evidence="14" id="KW-1185">Reference proteome</keyword>
<dbReference type="CDD" id="cd09597">
    <property type="entry name" value="M4_TLP"/>
    <property type="match status" value="1"/>
</dbReference>
<reference evidence="14" key="1">
    <citation type="journal article" date="2019" name="Int. J. Syst. Evol. Microbiol.">
        <title>The Global Catalogue of Microorganisms (GCM) 10K type strain sequencing project: providing services to taxonomists for standard genome sequencing and annotation.</title>
        <authorList>
            <consortium name="The Broad Institute Genomics Platform"/>
            <consortium name="The Broad Institute Genome Sequencing Center for Infectious Disease"/>
            <person name="Wu L."/>
            <person name="Ma J."/>
        </authorList>
    </citation>
    <scope>NUCLEOTIDE SEQUENCE [LARGE SCALE GENOMIC DNA]</scope>
    <source>
        <strain evidence="14">JCM 3367</strain>
    </source>
</reference>
<evidence type="ECO:0000259" key="12">
    <source>
        <dbReference type="PROSITE" id="PS51829"/>
    </source>
</evidence>
<dbReference type="InterPro" id="IPR025711">
    <property type="entry name" value="PepSY"/>
</dbReference>
<dbReference type="Pfam" id="PF02868">
    <property type="entry name" value="Peptidase_M4_C"/>
    <property type="match status" value="1"/>
</dbReference>
<keyword evidence="5 11" id="KW-0732">Signal</keyword>
<evidence type="ECO:0000256" key="9">
    <source>
        <dbReference type="ARBA" id="ARBA00023145"/>
    </source>
</evidence>
<dbReference type="SUPFAM" id="SSF55486">
    <property type="entry name" value="Metalloproteases ('zincins'), catalytic domain"/>
    <property type="match status" value="1"/>
</dbReference>